<name>A0A812KZK6_9DINO</name>
<feature type="transmembrane region" description="Helical" evidence="1">
    <location>
        <begin position="190"/>
        <end position="213"/>
    </location>
</feature>
<keyword evidence="1" id="KW-0812">Transmembrane</keyword>
<accession>A0A812KZK6</accession>
<organism evidence="2 3">
    <name type="scientific">Symbiodinium natans</name>
    <dbReference type="NCBI Taxonomy" id="878477"/>
    <lineage>
        <taxon>Eukaryota</taxon>
        <taxon>Sar</taxon>
        <taxon>Alveolata</taxon>
        <taxon>Dinophyceae</taxon>
        <taxon>Suessiales</taxon>
        <taxon>Symbiodiniaceae</taxon>
        <taxon>Symbiodinium</taxon>
    </lineage>
</organism>
<keyword evidence="1" id="KW-1133">Transmembrane helix</keyword>
<dbReference type="EMBL" id="CAJNDS010000878">
    <property type="protein sequence ID" value="CAE7238771.1"/>
    <property type="molecule type" value="Genomic_DNA"/>
</dbReference>
<proteinExistence type="predicted"/>
<comment type="caution">
    <text evidence="2">The sequence shown here is derived from an EMBL/GenBank/DDBJ whole genome shotgun (WGS) entry which is preliminary data.</text>
</comment>
<feature type="transmembrane region" description="Helical" evidence="1">
    <location>
        <begin position="144"/>
        <end position="170"/>
    </location>
</feature>
<feature type="transmembrane region" description="Helical" evidence="1">
    <location>
        <begin position="24"/>
        <end position="46"/>
    </location>
</feature>
<sequence length="266" mass="29237">MPVTPPRGLVLYEEMSQDTEVLYIQWQSFIMSFAAIGIGLSSVSVHRFWEQKQEQRKFQHRSQIEESYGSLWHVAGSICLSLYMASDSFLRMNAIATLLYSPYAVWFVVYAGTAYAGLPCLAVGASLIVSMFCEKDMDKVNVSCCANVGIVLVMYTGALLTAACAFLIPLDLALCWKFPPFSWLRLAEHLAMSIISFFIGAPLTWVPLLMWILSASTIVPSGVVLELYELPCAAAAKRCLGRLGRSARNAAGLCQVCPKGAARVQP</sequence>
<gene>
    <name evidence="2" type="ORF">SNAT2548_LOCUS10518</name>
</gene>
<feature type="non-terminal residue" evidence="2">
    <location>
        <position position="266"/>
    </location>
</feature>
<dbReference type="AlphaFoldDB" id="A0A812KZK6"/>
<evidence type="ECO:0000313" key="2">
    <source>
        <dbReference type="EMBL" id="CAE7238771.1"/>
    </source>
</evidence>
<evidence type="ECO:0000313" key="3">
    <source>
        <dbReference type="Proteomes" id="UP000604046"/>
    </source>
</evidence>
<keyword evidence="1" id="KW-0472">Membrane</keyword>
<protein>
    <submittedName>
        <fullName evidence="2">Uncharacterized protein</fullName>
    </submittedName>
</protein>
<evidence type="ECO:0000256" key="1">
    <source>
        <dbReference type="SAM" id="Phobius"/>
    </source>
</evidence>
<feature type="transmembrane region" description="Helical" evidence="1">
    <location>
        <begin position="105"/>
        <end position="132"/>
    </location>
</feature>
<reference evidence="2" key="1">
    <citation type="submission" date="2021-02" db="EMBL/GenBank/DDBJ databases">
        <authorList>
            <person name="Dougan E. K."/>
            <person name="Rhodes N."/>
            <person name="Thang M."/>
            <person name="Chan C."/>
        </authorList>
    </citation>
    <scope>NUCLEOTIDE SEQUENCE</scope>
</reference>
<keyword evidence="3" id="KW-1185">Reference proteome</keyword>
<dbReference type="Proteomes" id="UP000604046">
    <property type="component" value="Unassembled WGS sequence"/>
</dbReference>
<feature type="transmembrane region" description="Helical" evidence="1">
    <location>
        <begin position="67"/>
        <end position="85"/>
    </location>
</feature>
<dbReference type="OrthoDB" id="418596at2759"/>